<accession>A0A1G8IVL6</accession>
<evidence type="ECO:0000313" key="2">
    <source>
        <dbReference type="Proteomes" id="UP000199274"/>
    </source>
</evidence>
<evidence type="ECO:0000313" key="1">
    <source>
        <dbReference type="EMBL" id="SDI22883.1"/>
    </source>
</evidence>
<keyword evidence="2" id="KW-1185">Reference proteome</keyword>
<protein>
    <recommendedName>
        <fullName evidence="3">Deoxyuridine 5'-triphosphate nucleotidohydrolase</fullName>
    </recommendedName>
</protein>
<sequence length="208" mass="24369">MFSNEFKKALKELQSEEKDKLIIRLLKKDLDLANRLHFELVATETVDEKRNSFEKAMLKKINHLSNSFYSVGYLLQDIRYVSGDINEHVKITKDKFGEIRLNLKMLIQLLTINGERIETVPYAKAYTLCIYVIARAFKILLLIKTINEDYFLDFKEDLSTLGKLIYDIPFLMHTAINNELDVNWLISGEIPSNILEIHKEIRQNGFLR</sequence>
<name>A0A1G8IVL6_9FLAO</name>
<proteinExistence type="predicted"/>
<gene>
    <name evidence="1" type="ORF">SAMN04488062_12912</name>
</gene>
<reference evidence="2" key="1">
    <citation type="submission" date="2016-10" db="EMBL/GenBank/DDBJ databases">
        <authorList>
            <person name="Varghese N."/>
            <person name="Submissions S."/>
        </authorList>
    </citation>
    <scope>NUCLEOTIDE SEQUENCE [LARGE SCALE GENOMIC DNA]</scope>
    <source>
        <strain evidence="2">CGMCC 1.2747</strain>
    </source>
</reference>
<dbReference type="STRING" id="178355.SAMN04488062_12912"/>
<dbReference type="EMBL" id="FNDB01000029">
    <property type="protein sequence ID" value="SDI22883.1"/>
    <property type="molecule type" value="Genomic_DNA"/>
</dbReference>
<dbReference type="RefSeq" id="WP_091259466.1">
    <property type="nucleotide sequence ID" value="NZ_FNDB01000029.1"/>
</dbReference>
<organism evidence="1 2">
    <name type="scientific">Flavobacterium omnivorum</name>
    <dbReference type="NCBI Taxonomy" id="178355"/>
    <lineage>
        <taxon>Bacteria</taxon>
        <taxon>Pseudomonadati</taxon>
        <taxon>Bacteroidota</taxon>
        <taxon>Flavobacteriia</taxon>
        <taxon>Flavobacteriales</taxon>
        <taxon>Flavobacteriaceae</taxon>
        <taxon>Flavobacterium</taxon>
    </lineage>
</organism>
<dbReference type="Proteomes" id="UP000199274">
    <property type="component" value="Unassembled WGS sequence"/>
</dbReference>
<evidence type="ECO:0008006" key="3">
    <source>
        <dbReference type="Google" id="ProtNLM"/>
    </source>
</evidence>
<dbReference type="OrthoDB" id="1432119at2"/>
<dbReference type="AlphaFoldDB" id="A0A1G8IVL6"/>